<dbReference type="EMBL" id="MTYI01000053">
    <property type="protein sequence ID" value="PNP55530.1"/>
    <property type="molecule type" value="Genomic_DNA"/>
</dbReference>
<dbReference type="AlphaFoldDB" id="A0A2K0UCM1"/>
<feature type="region of interest" description="Disordered" evidence="1">
    <location>
        <begin position="57"/>
        <end position="86"/>
    </location>
</feature>
<sequence>MLQWVMNSWLQQRRTRIQAEYKLLKLRLPTLNSDSNSAISASSRRCSFGVNCDQTRTRTPGATPGCVTPQPLNPPTRIGLSTEAVI</sequence>
<evidence type="ECO:0000256" key="1">
    <source>
        <dbReference type="SAM" id="MobiDB-lite"/>
    </source>
</evidence>
<organism evidence="2 3">
    <name type="scientific">Trichoderma harzianum</name>
    <name type="common">Hypocrea lixii</name>
    <dbReference type="NCBI Taxonomy" id="5544"/>
    <lineage>
        <taxon>Eukaryota</taxon>
        <taxon>Fungi</taxon>
        <taxon>Dikarya</taxon>
        <taxon>Ascomycota</taxon>
        <taxon>Pezizomycotina</taxon>
        <taxon>Sordariomycetes</taxon>
        <taxon>Hypocreomycetidae</taxon>
        <taxon>Hypocreales</taxon>
        <taxon>Hypocreaceae</taxon>
        <taxon>Trichoderma</taxon>
    </lineage>
</organism>
<dbReference type="Proteomes" id="UP000236290">
    <property type="component" value="Unassembled WGS sequence"/>
</dbReference>
<evidence type="ECO:0000313" key="2">
    <source>
        <dbReference type="EMBL" id="PNP55530.1"/>
    </source>
</evidence>
<name>A0A2K0UCM1_TRIHA</name>
<reference evidence="2 3" key="1">
    <citation type="submission" date="2017-02" db="EMBL/GenBank/DDBJ databases">
        <title>Genomes of Trichoderma spp. with biocontrol activity.</title>
        <authorList>
            <person name="Gardiner D."/>
            <person name="Kazan K."/>
            <person name="Vos C."/>
            <person name="Harvey P."/>
        </authorList>
    </citation>
    <scope>NUCLEOTIDE SEQUENCE [LARGE SCALE GENOMIC DNA]</scope>
    <source>
        <strain evidence="2 3">Tr1</strain>
    </source>
</reference>
<gene>
    <name evidence="2" type="ORF">THARTR1_04360</name>
</gene>
<proteinExistence type="predicted"/>
<accession>A0A2K0UCM1</accession>
<evidence type="ECO:0000313" key="3">
    <source>
        <dbReference type="Proteomes" id="UP000236290"/>
    </source>
</evidence>
<comment type="caution">
    <text evidence="2">The sequence shown here is derived from an EMBL/GenBank/DDBJ whole genome shotgun (WGS) entry which is preliminary data.</text>
</comment>
<protein>
    <submittedName>
        <fullName evidence="2">Uncharacterized protein</fullName>
    </submittedName>
</protein>